<evidence type="ECO:0000259" key="2">
    <source>
        <dbReference type="Pfam" id="PF03351"/>
    </source>
</evidence>
<organism evidence="3 4">
    <name type="scientific">Porites evermanni</name>
    <dbReference type="NCBI Taxonomy" id="104178"/>
    <lineage>
        <taxon>Eukaryota</taxon>
        <taxon>Metazoa</taxon>
        <taxon>Cnidaria</taxon>
        <taxon>Anthozoa</taxon>
        <taxon>Hexacorallia</taxon>
        <taxon>Scleractinia</taxon>
        <taxon>Fungiina</taxon>
        <taxon>Poritidae</taxon>
        <taxon>Porites</taxon>
    </lineage>
</organism>
<dbReference type="CDD" id="cd09631">
    <property type="entry name" value="DOMON_DOH"/>
    <property type="match status" value="1"/>
</dbReference>
<reference evidence="3 4" key="1">
    <citation type="submission" date="2022-05" db="EMBL/GenBank/DDBJ databases">
        <authorList>
            <consortium name="Genoscope - CEA"/>
            <person name="William W."/>
        </authorList>
    </citation>
    <scope>NUCLEOTIDE SEQUENCE [LARGE SCALE GENOMIC DNA]</scope>
</reference>
<dbReference type="InterPro" id="IPR005018">
    <property type="entry name" value="DOMON_domain"/>
</dbReference>
<keyword evidence="4" id="KW-1185">Reference proteome</keyword>
<evidence type="ECO:0000259" key="1">
    <source>
        <dbReference type="Pfam" id="PF01823"/>
    </source>
</evidence>
<protein>
    <recommendedName>
        <fullName evidence="5">MACPF domain-containing protein</fullName>
    </recommendedName>
</protein>
<dbReference type="EMBL" id="CALNXI010000296">
    <property type="protein sequence ID" value="CAH3024251.1"/>
    <property type="molecule type" value="Genomic_DNA"/>
</dbReference>
<dbReference type="InterPro" id="IPR045266">
    <property type="entry name" value="DOH_DOMON"/>
</dbReference>
<feature type="domain" description="MACPF" evidence="1">
    <location>
        <begin position="191"/>
        <end position="319"/>
    </location>
</feature>
<dbReference type="Proteomes" id="UP001159427">
    <property type="component" value="Unassembled WGS sequence"/>
</dbReference>
<evidence type="ECO:0000313" key="3">
    <source>
        <dbReference type="EMBL" id="CAH3024251.1"/>
    </source>
</evidence>
<feature type="domain" description="DOMON" evidence="2">
    <location>
        <begin position="460"/>
        <end position="522"/>
    </location>
</feature>
<evidence type="ECO:0000313" key="4">
    <source>
        <dbReference type="Proteomes" id="UP001159427"/>
    </source>
</evidence>
<evidence type="ECO:0008006" key="5">
    <source>
        <dbReference type="Google" id="ProtNLM"/>
    </source>
</evidence>
<feature type="non-terminal residue" evidence="3">
    <location>
        <position position="553"/>
    </location>
</feature>
<dbReference type="InterPro" id="IPR020864">
    <property type="entry name" value="MACPF"/>
</dbReference>
<accession>A0ABN8M8C3</accession>
<dbReference type="Pfam" id="PF01823">
    <property type="entry name" value="MACPF"/>
    <property type="match status" value="1"/>
</dbReference>
<dbReference type="Pfam" id="PF03351">
    <property type="entry name" value="DOMON"/>
    <property type="match status" value="1"/>
</dbReference>
<sequence>MNEAKALATEQSEEAKKATKEKMAEMMKVLELPSDWCKQDTVTPEQLLTDLGGIIDQYSSIAEVAESYKNDLDAVSKASGGRALRGIYYSKYALPQTAGRPIILMPSNVTLTNPDDAMKITYLKFQESRAAANYVHTVKSSSTSIGFGVAGFYEGFVGEVKGAYSTEKHRDETRSVKTYSTSASVLQFIWTAKKCFQIEQEQMKLTESAKLMANCISKVSEKDAEKRKARARRFMEMFGSHVPAGVQTLGGVFFSIADAESEGVQKTTTLTKAATEKLQAQMSFGFLGGAFGIGGSVKAEHQGSTGETQAEQEDQKKTSYTYTVHAMGPAATNPVVFQKLLAYNSTWALIDRGPHEAYMPIWELLRSLGGKFELLTLLASAMSSTRATDIHFKNKSNESSRFLLDNEHQDVVPCILGDPGANSGGEGKSKRAEKYCTKKSKERREELLGTMSYQTKLSLLLQHMFSTGQSSPHVDSSQDYHLVMTTEEEGYTILHFERAANTGDAKDILFMANTEYFFVWALHSSFDATESSTVYPFHERKGSSQFTQLIQTG</sequence>
<name>A0ABN8M8C3_9CNID</name>
<gene>
    <name evidence="3" type="ORF">PEVE_00022123</name>
</gene>
<comment type="caution">
    <text evidence="3">The sequence shown here is derived from an EMBL/GenBank/DDBJ whole genome shotgun (WGS) entry which is preliminary data.</text>
</comment>
<proteinExistence type="predicted"/>